<evidence type="ECO:0000313" key="2">
    <source>
        <dbReference type="EMBL" id="PRQ71732.1"/>
    </source>
</evidence>
<sequence length="330" mass="36403">MLPLCRRSHPSDSWPAAPLVHLQLQNQLFRLALRALAAPPSHPLHARVVAARRRPAYAPHRSPLDLALTNPILPPDIVVETIHPDPIPPWSPDPAPPVELANGKEIGTQEHEEVIREMASGSLLINTDASMGEPGLVGAGMAARLWQKGERIVTKEGEEVDVELWQRERRRMGQRQTSADTLLAVLISLDNTSALTHSTDLTPSSGQHLRLAIRQALEELARTRKDILVRLSWSPGHVGIEGNEAADFEAKGAVREQEESAKAREERRGLKAHLKGRKAFVPAMAGLSSGLEDEGSDWEETKRGWPVDPPSRQVRLPQPTRSHRLAQGPR</sequence>
<comment type="caution">
    <text evidence="2">The sequence shown here is derived from an EMBL/GenBank/DDBJ whole genome shotgun (WGS) entry which is preliminary data.</text>
</comment>
<evidence type="ECO:0000256" key="1">
    <source>
        <dbReference type="SAM" id="MobiDB-lite"/>
    </source>
</evidence>
<dbReference type="GO" id="GO:0003676">
    <property type="term" value="F:nucleic acid binding"/>
    <property type="evidence" value="ECO:0007669"/>
    <property type="project" value="InterPro"/>
</dbReference>
<dbReference type="InterPro" id="IPR012337">
    <property type="entry name" value="RNaseH-like_sf"/>
</dbReference>
<reference evidence="2 3" key="1">
    <citation type="journal article" date="2018" name="Elife">
        <title>Functional genomics of lipid metabolism in the oleaginous yeast Rhodosporidium toruloides.</title>
        <authorList>
            <person name="Coradetti S.T."/>
            <person name="Pinel D."/>
            <person name="Geiselman G."/>
            <person name="Ito M."/>
            <person name="Mondo S."/>
            <person name="Reilly M.C."/>
            <person name="Cheng Y.F."/>
            <person name="Bauer S."/>
            <person name="Grigoriev I."/>
            <person name="Gladden J.M."/>
            <person name="Simmons B.A."/>
            <person name="Brem R."/>
            <person name="Arkin A.P."/>
            <person name="Skerker J.M."/>
        </authorList>
    </citation>
    <scope>NUCLEOTIDE SEQUENCE [LARGE SCALE GENOMIC DNA]</scope>
    <source>
        <strain evidence="2 3">NBRC 0880</strain>
    </source>
</reference>
<proteinExistence type="predicted"/>
<dbReference type="SUPFAM" id="SSF53098">
    <property type="entry name" value="Ribonuclease H-like"/>
    <property type="match status" value="1"/>
</dbReference>
<dbReference type="Proteomes" id="UP000239560">
    <property type="component" value="Unassembled WGS sequence"/>
</dbReference>
<organism evidence="2 3">
    <name type="scientific">Rhodotorula toruloides</name>
    <name type="common">Yeast</name>
    <name type="synonym">Rhodosporidium toruloides</name>
    <dbReference type="NCBI Taxonomy" id="5286"/>
    <lineage>
        <taxon>Eukaryota</taxon>
        <taxon>Fungi</taxon>
        <taxon>Dikarya</taxon>
        <taxon>Basidiomycota</taxon>
        <taxon>Pucciniomycotina</taxon>
        <taxon>Microbotryomycetes</taxon>
        <taxon>Sporidiobolales</taxon>
        <taxon>Sporidiobolaceae</taxon>
        <taxon>Rhodotorula</taxon>
    </lineage>
</organism>
<dbReference type="InterPro" id="IPR036397">
    <property type="entry name" value="RNaseH_sf"/>
</dbReference>
<accession>A0A2T0A143</accession>
<name>A0A2T0A143_RHOTO</name>
<dbReference type="AlphaFoldDB" id="A0A2T0A143"/>
<protein>
    <submittedName>
        <fullName evidence="2">Uncharacterized protein</fullName>
    </submittedName>
</protein>
<dbReference type="Gene3D" id="3.30.420.10">
    <property type="entry name" value="Ribonuclease H-like superfamily/Ribonuclease H"/>
    <property type="match status" value="1"/>
</dbReference>
<feature type="region of interest" description="Disordered" evidence="1">
    <location>
        <begin position="282"/>
        <end position="330"/>
    </location>
</feature>
<evidence type="ECO:0000313" key="3">
    <source>
        <dbReference type="Proteomes" id="UP000239560"/>
    </source>
</evidence>
<gene>
    <name evidence="2" type="ORF">AAT19DRAFT_9847</name>
</gene>
<dbReference type="OrthoDB" id="3230070at2759"/>
<dbReference type="EMBL" id="LCTV02000011">
    <property type="protein sequence ID" value="PRQ71732.1"/>
    <property type="molecule type" value="Genomic_DNA"/>
</dbReference>
<dbReference type="CDD" id="cd09276">
    <property type="entry name" value="Rnase_HI_RT_non_LTR"/>
    <property type="match status" value="1"/>
</dbReference>